<dbReference type="InterPro" id="IPR000121">
    <property type="entry name" value="PEP_util_C"/>
</dbReference>
<dbReference type="InterPro" id="IPR015813">
    <property type="entry name" value="Pyrv/PenolPyrv_kinase-like_dom"/>
</dbReference>
<dbReference type="Pfam" id="PF02896">
    <property type="entry name" value="PEP-utilizers_C"/>
    <property type="match status" value="1"/>
</dbReference>
<name>A0A9R0Q969_TRITD</name>
<evidence type="ECO:0000313" key="3">
    <source>
        <dbReference type="Proteomes" id="UP000324705"/>
    </source>
</evidence>
<dbReference type="AlphaFoldDB" id="A0A9R0Q969"/>
<dbReference type="PANTHER" id="PTHR22931">
    <property type="entry name" value="PHOSPHOENOLPYRUVATE DIKINASE-RELATED"/>
    <property type="match status" value="1"/>
</dbReference>
<accession>A0A9R0Q969</accession>
<dbReference type="SUPFAM" id="SSF51621">
    <property type="entry name" value="Phosphoenolpyruvate/pyruvate domain"/>
    <property type="match status" value="1"/>
</dbReference>
<keyword evidence="3" id="KW-1185">Reference proteome</keyword>
<evidence type="ECO:0000313" key="2">
    <source>
        <dbReference type="EMBL" id="VAH07255.1"/>
    </source>
</evidence>
<feature type="domain" description="PEP-utilising enzyme C-terminal" evidence="1">
    <location>
        <begin position="1"/>
        <end position="140"/>
    </location>
</feature>
<gene>
    <name evidence="2" type="ORF">TRITD_1Av1G161630</name>
</gene>
<dbReference type="Gene3D" id="3.20.20.60">
    <property type="entry name" value="Phosphoenolpyruvate-binding domains"/>
    <property type="match status" value="1"/>
</dbReference>
<dbReference type="Gramene" id="TRITD1Av1G161630.1">
    <property type="protein sequence ID" value="TRITD1Av1G161630.1"/>
    <property type="gene ID" value="TRITD1Av1G161630"/>
</dbReference>
<dbReference type="PROSITE" id="PS00742">
    <property type="entry name" value="PEP_ENZYMES_2"/>
    <property type="match status" value="1"/>
</dbReference>
<protein>
    <recommendedName>
        <fullName evidence="1">PEP-utilising enzyme C-terminal domain-containing protein</fullName>
    </recommendedName>
</protein>
<reference evidence="2 3" key="1">
    <citation type="submission" date="2017-09" db="EMBL/GenBank/DDBJ databases">
        <authorList>
            <consortium name="International Durum Wheat Genome Sequencing Consortium (IDWGSC)"/>
            <person name="Milanesi L."/>
        </authorList>
    </citation>
    <scope>NUCLEOTIDE SEQUENCE [LARGE SCALE GENOMIC DNA]</scope>
    <source>
        <strain evidence="3">cv. Svevo</strain>
    </source>
</reference>
<dbReference type="PANTHER" id="PTHR22931:SF9">
    <property type="entry name" value="PYRUVATE, PHOSPHATE DIKINASE 1, CHLOROPLASTIC"/>
    <property type="match status" value="1"/>
</dbReference>
<dbReference type="InterPro" id="IPR023151">
    <property type="entry name" value="PEP_util_CS"/>
</dbReference>
<dbReference type="InterPro" id="IPR040442">
    <property type="entry name" value="Pyrv_kinase-like_dom_sf"/>
</dbReference>
<organism evidence="2 3">
    <name type="scientific">Triticum turgidum subsp. durum</name>
    <name type="common">Durum wheat</name>
    <name type="synonym">Triticum durum</name>
    <dbReference type="NCBI Taxonomy" id="4567"/>
    <lineage>
        <taxon>Eukaryota</taxon>
        <taxon>Viridiplantae</taxon>
        <taxon>Streptophyta</taxon>
        <taxon>Embryophyta</taxon>
        <taxon>Tracheophyta</taxon>
        <taxon>Spermatophyta</taxon>
        <taxon>Magnoliopsida</taxon>
        <taxon>Liliopsida</taxon>
        <taxon>Poales</taxon>
        <taxon>Poaceae</taxon>
        <taxon>BOP clade</taxon>
        <taxon>Pooideae</taxon>
        <taxon>Triticodae</taxon>
        <taxon>Triticeae</taxon>
        <taxon>Triticinae</taxon>
        <taxon>Triticum</taxon>
    </lineage>
</organism>
<dbReference type="InterPro" id="IPR010121">
    <property type="entry name" value="Pyruvate_phosphate_dikinase"/>
</dbReference>
<dbReference type="Proteomes" id="UP000324705">
    <property type="component" value="Chromosome 1A"/>
</dbReference>
<dbReference type="GO" id="GO:0050242">
    <property type="term" value="F:pyruvate, phosphate dikinase activity"/>
    <property type="evidence" value="ECO:0007669"/>
    <property type="project" value="InterPro"/>
</dbReference>
<evidence type="ECO:0000259" key="1">
    <source>
        <dbReference type="Pfam" id="PF02896"/>
    </source>
</evidence>
<proteinExistence type="predicted"/>
<dbReference type="EMBL" id="LT934111">
    <property type="protein sequence ID" value="VAH07255.1"/>
    <property type="molecule type" value="Genomic_DNA"/>
</dbReference>
<sequence length="183" mass="20311">MQARAIFEAAISMTNQGIQVFPEIMVPLVGTPQELGHQVALIRQIANNVFTNMGKTIDYKVGTMIEIPRAALVADEAEFFSFGTNDLTQMTFGYSRDDVGKFLPIYLAQGILHHDPFEVLDQRGVGELVKIATERGRKARWASAVNMVESHLQLLFSQRLGWIMFHAPRSGPIARLAAAQVLV</sequence>